<comment type="function">
    <text evidence="6">Probable transcription factor.</text>
</comment>
<sequence>MAKLPRLPCSFAVLALMCIIPLTAPRPALSSRAAPRDGVSFAGAGNTIHQLLKDHGLPGGLLPRGVESYTLDESTGLLEARLSAPCYATYDNGELAYFDNVVRGNLSKGALRGVEGLSQEELFVWLPVKGILVQDQEPGVILFDIGLAHKSLSRSLFEDPPDCKPSASGGMSAASAARREGTQAEISSMGRGRIEIKRIENNTSRQVTFCKRRNGLLKKAYELSVLCDAEVALVVFSSRGRLYEYANNSVKATIERYKKAHAVGSSSGPPLLEHNAQQFYQQESAKLRNQIQMLQNTNRHLVGDSVGNLSLKELKQLESRLEKGISKIRARKSELLAAEINYMAKRETELQNDHMNLRTKIEEGEQQLQQVTVAQSVAAAAATDVELNPFLEMDTKCFFPGGPFATLDMKCFFPGSLQMLEAQQRQMLATELNLGYQLAPPDTDVANNNPQQF</sequence>
<keyword evidence="4" id="KW-0804">Transcription</keyword>
<dbReference type="Gene3D" id="2.30.240.10">
    <property type="entry name" value="At5g01610-like"/>
    <property type="match status" value="1"/>
</dbReference>
<dbReference type="Pfam" id="PF04398">
    <property type="entry name" value="DUF538"/>
    <property type="match status" value="1"/>
</dbReference>
<dbReference type="AlphaFoldDB" id="B4FHD8"/>
<evidence type="ECO:0000313" key="11">
    <source>
        <dbReference type="EMBL" id="ACF81531.1"/>
    </source>
</evidence>
<dbReference type="SMART" id="SM00432">
    <property type="entry name" value="MADS"/>
    <property type="match status" value="1"/>
</dbReference>
<dbReference type="InterPro" id="IPR036879">
    <property type="entry name" value="TF_MADSbox_sf"/>
</dbReference>
<dbReference type="InterPro" id="IPR050142">
    <property type="entry name" value="MADS-box/MEF2_TF"/>
</dbReference>
<dbReference type="Pfam" id="PF01486">
    <property type="entry name" value="K-box"/>
    <property type="match status" value="1"/>
</dbReference>
<dbReference type="GO" id="GO:0000977">
    <property type="term" value="F:RNA polymerase II transcription regulatory region sequence-specific DNA binding"/>
    <property type="evidence" value="ECO:0007669"/>
    <property type="project" value="InterPro"/>
</dbReference>
<evidence type="ECO:0000256" key="2">
    <source>
        <dbReference type="ARBA" id="ARBA00023015"/>
    </source>
</evidence>
<evidence type="ECO:0000256" key="1">
    <source>
        <dbReference type="ARBA" id="ARBA00004123"/>
    </source>
</evidence>
<dbReference type="EMBL" id="BT036526">
    <property type="protein sequence ID" value="ACF81531.1"/>
    <property type="molecule type" value="mRNA"/>
</dbReference>
<dbReference type="GO" id="GO:0003700">
    <property type="term" value="F:DNA-binding transcription factor activity"/>
    <property type="evidence" value="ECO:0007669"/>
    <property type="project" value="InterPro"/>
</dbReference>
<dbReference type="CDD" id="cd00265">
    <property type="entry name" value="MADS_MEF2_like"/>
    <property type="match status" value="1"/>
</dbReference>
<evidence type="ECO:0000259" key="10">
    <source>
        <dbReference type="PROSITE" id="PS51297"/>
    </source>
</evidence>
<dbReference type="InterPro" id="IPR002100">
    <property type="entry name" value="TF_MADSbox"/>
</dbReference>
<dbReference type="PANTHER" id="PTHR48019">
    <property type="entry name" value="SERUM RESPONSE FACTOR HOMOLOG"/>
    <property type="match status" value="1"/>
</dbReference>
<evidence type="ECO:0000256" key="7">
    <source>
        <dbReference type="SAM" id="Coils"/>
    </source>
</evidence>
<dbReference type="PROSITE" id="PS50066">
    <property type="entry name" value="MADS_BOX_2"/>
    <property type="match status" value="1"/>
</dbReference>
<feature type="domain" description="K-box" evidence="10">
    <location>
        <begin position="277"/>
        <end position="367"/>
    </location>
</feature>
<evidence type="ECO:0000259" key="9">
    <source>
        <dbReference type="PROSITE" id="PS50066"/>
    </source>
</evidence>
<dbReference type="GO" id="GO:0005634">
    <property type="term" value="C:nucleus"/>
    <property type="evidence" value="ECO:0007669"/>
    <property type="project" value="UniProtKB-SubCell"/>
</dbReference>
<evidence type="ECO:0000256" key="4">
    <source>
        <dbReference type="ARBA" id="ARBA00023163"/>
    </source>
</evidence>
<keyword evidence="3" id="KW-0238">DNA-binding</keyword>
<dbReference type="Pfam" id="PF00319">
    <property type="entry name" value="SRF-TF"/>
    <property type="match status" value="1"/>
</dbReference>
<feature type="domain" description="MADS-box" evidence="9">
    <location>
        <begin position="189"/>
        <end position="249"/>
    </location>
</feature>
<dbReference type="FunFam" id="3.40.1810.10:FF:000005">
    <property type="entry name" value="MADS-box transcription factor 21"/>
    <property type="match status" value="1"/>
</dbReference>
<organism evidence="11">
    <name type="scientific">Zea mays</name>
    <name type="common">Maize</name>
    <dbReference type="NCBI Taxonomy" id="4577"/>
    <lineage>
        <taxon>Eukaryota</taxon>
        <taxon>Viridiplantae</taxon>
        <taxon>Streptophyta</taxon>
        <taxon>Embryophyta</taxon>
        <taxon>Tracheophyta</taxon>
        <taxon>Spermatophyta</taxon>
        <taxon>Magnoliopsida</taxon>
        <taxon>Liliopsida</taxon>
        <taxon>Poales</taxon>
        <taxon>Poaceae</taxon>
        <taxon>PACMAD clade</taxon>
        <taxon>Panicoideae</taxon>
        <taxon>Andropogonodae</taxon>
        <taxon>Andropogoneae</taxon>
        <taxon>Tripsacinae</taxon>
        <taxon>Zea</taxon>
    </lineage>
</organism>
<protein>
    <submittedName>
        <fullName evidence="11">Uncharacterized protein</fullName>
    </submittedName>
</protein>
<dbReference type="Gene3D" id="3.40.1810.10">
    <property type="entry name" value="Transcription factor, MADS-box"/>
    <property type="match status" value="1"/>
</dbReference>
<feature type="coiled-coil region" evidence="7">
    <location>
        <begin position="277"/>
        <end position="367"/>
    </location>
</feature>
<dbReference type="GO" id="GO:0046983">
    <property type="term" value="F:protein dimerization activity"/>
    <property type="evidence" value="ECO:0007669"/>
    <property type="project" value="InterPro"/>
</dbReference>
<dbReference type="SUPFAM" id="SSF55455">
    <property type="entry name" value="SRF-like"/>
    <property type="match status" value="1"/>
</dbReference>
<evidence type="ECO:0000256" key="6">
    <source>
        <dbReference type="ARBA" id="ARBA00037260"/>
    </source>
</evidence>
<dbReference type="PROSITE" id="PS00350">
    <property type="entry name" value="MADS_BOX_1"/>
    <property type="match status" value="1"/>
</dbReference>
<keyword evidence="8" id="KW-0732">Signal</keyword>
<dbReference type="FunFam" id="2.30.240.10:FF:000002">
    <property type="entry name" value="Uncharacterized protein At3g07460"/>
    <property type="match status" value="1"/>
</dbReference>
<keyword evidence="2" id="KW-0805">Transcription regulation</keyword>
<dbReference type="GO" id="GO:0045944">
    <property type="term" value="P:positive regulation of transcription by RNA polymerase II"/>
    <property type="evidence" value="ECO:0007669"/>
    <property type="project" value="InterPro"/>
</dbReference>
<dbReference type="PRINTS" id="PR00404">
    <property type="entry name" value="MADSDOMAIN"/>
</dbReference>
<dbReference type="InterPro" id="IPR033896">
    <property type="entry name" value="MEF2-like_N"/>
</dbReference>
<evidence type="ECO:0000256" key="5">
    <source>
        <dbReference type="ARBA" id="ARBA00023242"/>
    </source>
</evidence>
<feature type="signal peptide" evidence="8">
    <location>
        <begin position="1"/>
        <end position="25"/>
    </location>
</feature>
<name>B4FHD8_MAIZE</name>
<proteinExistence type="evidence at transcript level"/>
<accession>B4FHD8</accession>
<keyword evidence="5" id="KW-0539">Nucleus</keyword>
<dbReference type="SUPFAM" id="SSF141562">
    <property type="entry name" value="At5g01610-like"/>
    <property type="match status" value="1"/>
</dbReference>
<feature type="chain" id="PRO_5002802486" evidence="8">
    <location>
        <begin position="26"/>
        <end position="453"/>
    </location>
</feature>
<evidence type="ECO:0000256" key="8">
    <source>
        <dbReference type="SAM" id="SignalP"/>
    </source>
</evidence>
<dbReference type="PROSITE" id="PS51297">
    <property type="entry name" value="K_BOX"/>
    <property type="match status" value="1"/>
</dbReference>
<dbReference type="InterPro" id="IPR036758">
    <property type="entry name" value="At5g01610-like"/>
</dbReference>
<comment type="subcellular location">
    <subcellularLocation>
        <location evidence="1">Nucleus</location>
    </subcellularLocation>
</comment>
<keyword evidence="7" id="KW-0175">Coiled coil</keyword>
<evidence type="ECO:0000256" key="3">
    <source>
        <dbReference type="ARBA" id="ARBA00023125"/>
    </source>
</evidence>
<dbReference type="InterPro" id="IPR002487">
    <property type="entry name" value="TF_Kbox"/>
</dbReference>
<dbReference type="ExpressionAtlas" id="B4FHD8">
    <property type="expression patterns" value="baseline and differential"/>
</dbReference>
<dbReference type="InterPro" id="IPR007493">
    <property type="entry name" value="DUF538"/>
</dbReference>
<reference evidence="11" key="1">
    <citation type="journal article" date="2009" name="PLoS Genet.">
        <title>Sequencing, mapping, and analysis of 27,455 maize full-length cDNAs.</title>
        <authorList>
            <person name="Soderlund C."/>
            <person name="Descour A."/>
            <person name="Kudrna D."/>
            <person name="Bomhoff M."/>
            <person name="Boyd L."/>
            <person name="Currie J."/>
            <person name="Angelova A."/>
            <person name="Collura K."/>
            <person name="Wissotski M."/>
            <person name="Ashley E."/>
            <person name="Morrow D."/>
            <person name="Fernandes J."/>
            <person name="Walbot V."/>
            <person name="Yu Y."/>
        </authorList>
    </citation>
    <scope>NUCLEOTIDE SEQUENCE</scope>
    <source>
        <strain evidence="11">B73</strain>
    </source>
</reference>